<reference evidence="1" key="1">
    <citation type="submission" date="2021-06" db="EMBL/GenBank/DDBJ databases">
        <authorList>
            <person name="Kallberg Y."/>
            <person name="Tangrot J."/>
            <person name="Rosling A."/>
        </authorList>
    </citation>
    <scope>NUCLEOTIDE SEQUENCE</scope>
    <source>
        <strain evidence="1">CL551</strain>
    </source>
</reference>
<sequence length="98" mass="11652">MVSKQEEVKELVQELKGEYHQEEVKGSLVEKICRELSREVDYEEQIGKAVQGNNARIEEHALIIMKYQLLMTAQKRVRKRRLQMPEIWSLKLSVTRLR</sequence>
<evidence type="ECO:0000313" key="1">
    <source>
        <dbReference type="EMBL" id="CAG8571867.1"/>
    </source>
</evidence>
<accession>A0A9N9BNJ4</accession>
<name>A0A9N9BNJ4_9GLOM</name>
<dbReference type="Proteomes" id="UP000789342">
    <property type="component" value="Unassembled WGS sequence"/>
</dbReference>
<gene>
    <name evidence="1" type="ORF">AMORRO_LOCUS6510</name>
</gene>
<evidence type="ECO:0000313" key="2">
    <source>
        <dbReference type="Proteomes" id="UP000789342"/>
    </source>
</evidence>
<keyword evidence="2" id="KW-1185">Reference proteome</keyword>
<dbReference type="EMBL" id="CAJVPV010004355">
    <property type="protein sequence ID" value="CAG8571867.1"/>
    <property type="molecule type" value="Genomic_DNA"/>
</dbReference>
<comment type="caution">
    <text evidence="1">The sequence shown here is derived from an EMBL/GenBank/DDBJ whole genome shotgun (WGS) entry which is preliminary data.</text>
</comment>
<organism evidence="1 2">
    <name type="scientific">Acaulospora morrowiae</name>
    <dbReference type="NCBI Taxonomy" id="94023"/>
    <lineage>
        <taxon>Eukaryota</taxon>
        <taxon>Fungi</taxon>
        <taxon>Fungi incertae sedis</taxon>
        <taxon>Mucoromycota</taxon>
        <taxon>Glomeromycotina</taxon>
        <taxon>Glomeromycetes</taxon>
        <taxon>Diversisporales</taxon>
        <taxon>Acaulosporaceae</taxon>
        <taxon>Acaulospora</taxon>
    </lineage>
</organism>
<proteinExistence type="predicted"/>
<protein>
    <submittedName>
        <fullName evidence="1">3282_t:CDS:1</fullName>
    </submittedName>
</protein>
<dbReference type="AlphaFoldDB" id="A0A9N9BNJ4"/>